<organism evidence="2 3">
    <name type="scientific">Actinomadura luzonensis</name>
    <dbReference type="NCBI Taxonomy" id="2805427"/>
    <lineage>
        <taxon>Bacteria</taxon>
        <taxon>Bacillati</taxon>
        <taxon>Actinomycetota</taxon>
        <taxon>Actinomycetes</taxon>
        <taxon>Streptosporangiales</taxon>
        <taxon>Thermomonosporaceae</taxon>
        <taxon>Actinomadura</taxon>
    </lineage>
</organism>
<feature type="compositionally biased region" description="Low complexity" evidence="1">
    <location>
        <begin position="346"/>
        <end position="394"/>
    </location>
</feature>
<feature type="compositionally biased region" description="Low complexity" evidence="1">
    <location>
        <begin position="159"/>
        <end position="171"/>
    </location>
</feature>
<feature type="compositionally biased region" description="Low complexity" evidence="1">
    <location>
        <begin position="223"/>
        <end position="240"/>
    </location>
</feature>
<comment type="caution">
    <text evidence="2">The sequence shown here is derived from an EMBL/GenBank/DDBJ whole genome shotgun (WGS) entry which is preliminary data.</text>
</comment>
<feature type="region of interest" description="Disordered" evidence="1">
    <location>
        <begin position="284"/>
        <end position="394"/>
    </location>
</feature>
<feature type="region of interest" description="Disordered" evidence="1">
    <location>
        <begin position="1"/>
        <end position="139"/>
    </location>
</feature>
<reference evidence="2 3" key="1">
    <citation type="submission" date="2022-04" db="EMBL/GenBank/DDBJ databases">
        <title>Genome draft of Actinomadura sp. ATCC 31491.</title>
        <authorList>
            <person name="Shi X."/>
            <person name="Du Y."/>
        </authorList>
    </citation>
    <scope>NUCLEOTIDE SEQUENCE [LARGE SCALE GENOMIC DNA]</scope>
    <source>
        <strain evidence="2 3">ATCC 31491</strain>
    </source>
</reference>
<feature type="compositionally biased region" description="Low complexity" evidence="1">
    <location>
        <begin position="296"/>
        <end position="315"/>
    </location>
</feature>
<feature type="region of interest" description="Disordered" evidence="1">
    <location>
        <begin position="156"/>
        <end position="188"/>
    </location>
</feature>
<evidence type="ECO:0000256" key="1">
    <source>
        <dbReference type="SAM" id="MobiDB-lite"/>
    </source>
</evidence>
<accession>A0ABT0FVE0</accession>
<feature type="compositionally biased region" description="Low complexity" evidence="1">
    <location>
        <begin position="105"/>
        <end position="114"/>
    </location>
</feature>
<feature type="compositionally biased region" description="Polar residues" evidence="1">
    <location>
        <begin position="334"/>
        <end position="345"/>
    </location>
</feature>
<feature type="region of interest" description="Disordered" evidence="1">
    <location>
        <begin position="212"/>
        <end position="240"/>
    </location>
</feature>
<feature type="compositionally biased region" description="Low complexity" evidence="1">
    <location>
        <begin position="50"/>
        <end position="88"/>
    </location>
</feature>
<feature type="compositionally biased region" description="Basic and acidic residues" evidence="1">
    <location>
        <begin position="8"/>
        <end position="22"/>
    </location>
</feature>
<name>A0ABT0FVE0_9ACTN</name>
<proteinExistence type="predicted"/>
<keyword evidence="3" id="KW-1185">Reference proteome</keyword>
<evidence type="ECO:0000313" key="2">
    <source>
        <dbReference type="EMBL" id="MCK2216297.1"/>
    </source>
</evidence>
<dbReference type="EMBL" id="JAKRKC020000001">
    <property type="protein sequence ID" value="MCK2216297.1"/>
    <property type="molecule type" value="Genomic_DNA"/>
</dbReference>
<protein>
    <submittedName>
        <fullName evidence="2">Uncharacterized protein</fullName>
    </submittedName>
</protein>
<gene>
    <name evidence="2" type="ORF">MF672_021190</name>
</gene>
<dbReference type="Proteomes" id="UP001317259">
    <property type="component" value="Unassembled WGS sequence"/>
</dbReference>
<sequence length="394" mass="40013">MPGGVGDGLHRDPVRGRLDRGRQRGQPGGRAGDLDPHVARQGRRPGPDRATTPSSSSAGGRSASTSRRTSASDAAASAAISSSSGRAGEPPGTALAASPAFSPIAARLRPSPSCRSRRSRRRSSSREATTSARERARSSCSRTACTAVPACCASEPIRTRSTGSSGSSGSRADTRSHPISAPWWRSGSACTGPAGSPCRAASWLPPAPSTRSIATYGTRSERATVSTTAGSTSAGSGAACSRAPSRVRAPAGSCRSPYMTRLTVLCARLRSGARASAAPAAVSAAATGCDSRRPPTRNATTAAYPATRTATTAAYTRDRLASRSMSNSRCRRSATPTLATNGSPDSPSAPHGSGRAPASSSGRCQPASPSTLVTTPPPSTQRSRPRTSGSASRR</sequence>
<evidence type="ECO:0000313" key="3">
    <source>
        <dbReference type="Proteomes" id="UP001317259"/>
    </source>
</evidence>